<proteinExistence type="predicted"/>
<dbReference type="EMBL" id="CP059665">
    <property type="protein sequence ID" value="QRW22260.1"/>
    <property type="molecule type" value="Genomic_DNA"/>
</dbReference>
<evidence type="ECO:0000313" key="2">
    <source>
        <dbReference type="EMBL" id="QRW22260.1"/>
    </source>
</evidence>
<feature type="region of interest" description="Disordered" evidence="1">
    <location>
        <begin position="28"/>
        <end position="64"/>
    </location>
</feature>
<feature type="compositionally biased region" description="Polar residues" evidence="1">
    <location>
        <begin position="51"/>
        <end position="64"/>
    </location>
</feature>
<organism evidence="2 3">
    <name type="scientific">Rhizoctonia solani</name>
    <dbReference type="NCBI Taxonomy" id="456999"/>
    <lineage>
        <taxon>Eukaryota</taxon>
        <taxon>Fungi</taxon>
        <taxon>Dikarya</taxon>
        <taxon>Basidiomycota</taxon>
        <taxon>Agaricomycotina</taxon>
        <taxon>Agaricomycetes</taxon>
        <taxon>Cantharellales</taxon>
        <taxon>Ceratobasidiaceae</taxon>
        <taxon>Rhizoctonia</taxon>
    </lineage>
</organism>
<gene>
    <name evidence="2" type="ORF">RhiXN_09847</name>
</gene>
<protein>
    <submittedName>
        <fullName evidence="2">Uncharacterized protein</fullName>
    </submittedName>
</protein>
<sequence length="128" mass="14097">MELIEQRGGTPACEIKDQFGLDGWLYGGKPQNNHSKGKEKEKIVKGKTGLSEVNSSSLKAKNNNTPARPIMLSKEAFERVLDMAWNGIVAKELAKEKGKKLRAEIRRGTQLEGLDARGNALDEDSSED</sequence>
<name>A0A8H8P0S6_9AGAM</name>
<evidence type="ECO:0000256" key="1">
    <source>
        <dbReference type="SAM" id="MobiDB-lite"/>
    </source>
</evidence>
<dbReference type="KEGG" id="rsx:RhiXN_09847"/>
<dbReference type="Proteomes" id="UP000650533">
    <property type="component" value="Chromosome 8"/>
</dbReference>
<evidence type="ECO:0000313" key="3">
    <source>
        <dbReference type="Proteomes" id="UP000650533"/>
    </source>
</evidence>
<dbReference type="GeneID" id="67032126"/>
<accession>A0A8H8P0S6</accession>
<dbReference type="AlphaFoldDB" id="A0A8H8P0S6"/>
<dbReference type="RefSeq" id="XP_043182497.1">
    <property type="nucleotide sequence ID" value="XM_043329663.1"/>
</dbReference>
<reference evidence="2" key="1">
    <citation type="submission" date="2020-05" db="EMBL/GenBank/DDBJ databases">
        <title>Evolutionary and genomic comparisons of hybrid uninucleate and nonhybrid Rhizoctonia fungi.</title>
        <authorList>
            <person name="Li C."/>
            <person name="Chen X."/>
        </authorList>
    </citation>
    <scope>NUCLEOTIDE SEQUENCE</scope>
    <source>
        <strain evidence="2">AG-1 IA</strain>
    </source>
</reference>